<proteinExistence type="predicted"/>
<gene>
    <name evidence="1" type="ORF">IHE45_14G142000</name>
</gene>
<reference evidence="2" key="1">
    <citation type="journal article" date="2022" name="Nat. Commun.">
        <title>Chromosome evolution and the genetic basis of agronomically important traits in greater yam.</title>
        <authorList>
            <person name="Bredeson J.V."/>
            <person name="Lyons J.B."/>
            <person name="Oniyinde I.O."/>
            <person name="Okereke N.R."/>
            <person name="Kolade O."/>
            <person name="Nnabue I."/>
            <person name="Nwadili C.O."/>
            <person name="Hribova E."/>
            <person name="Parker M."/>
            <person name="Nwogha J."/>
            <person name="Shu S."/>
            <person name="Carlson J."/>
            <person name="Kariba R."/>
            <person name="Muthemba S."/>
            <person name="Knop K."/>
            <person name="Barton G.J."/>
            <person name="Sherwood A.V."/>
            <person name="Lopez-Montes A."/>
            <person name="Asiedu R."/>
            <person name="Jamnadass R."/>
            <person name="Muchugi A."/>
            <person name="Goodstein D."/>
            <person name="Egesi C.N."/>
            <person name="Featherston J."/>
            <person name="Asfaw A."/>
            <person name="Simpson G.G."/>
            <person name="Dolezel J."/>
            <person name="Hendre P.S."/>
            <person name="Van Deynze A."/>
            <person name="Kumar P.L."/>
            <person name="Obidiegwu J.E."/>
            <person name="Bhattacharjee R."/>
            <person name="Rokhsar D.S."/>
        </authorList>
    </citation>
    <scope>NUCLEOTIDE SEQUENCE [LARGE SCALE GENOMIC DNA]</scope>
    <source>
        <strain evidence="2">cv. TDa95/00328</strain>
    </source>
</reference>
<dbReference type="EMBL" id="CM037024">
    <property type="protein sequence ID" value="KAH7664780.1"/>
    <property type="molecule type" value="Genomic_DNA"/>
</dbReference>
<feature type="non-terminal residue" evidence="1">
    <location>
        <position position="1"/>
    </location>
</feature>
<dbReference type="Proteomes" id="UP000827976">
    <property type="component" value="Chromosome 14"/>
</dbReference>
<name>A0ACB7UVQ4_DIOAL</name>
<sequence length="563" mass="63571">LPHCNQTLIPIFLRSRTSQPRLVQSTKPFPPLPLLSFHLSPPSFFFFFFFSFSSLSSSLLLLSIPTPPLLHPFPFLSPLPLPLPLRLEIHLFLYLVPPRQPLQRQPPSHRIPPHFPLPSPSHPPFIAHYSPKDHSLQLRSFLPSPLLPNSLLLAFSSILWREAWKYGERAFRYCNHDVGHAIAAAAISAASLGWDSRLLDALSHSDLDSLLAIKATYPPPPPQLPDRPVRGRFPWIEAQHPDCVLALFPFGSEVSIDYSALRDAISRLSDLEWLGKPAPLSKDHVCWDLIYKTAEAVKKPYTPSDGFSINPFRPSGLISKALYKDFTVWDVVRKRRSAVDMDGVHVMERDTFYQILLHCLPSGELEPEEKQGKQFALPFRVLTWDAEVHAVLFVHRVAGLPRGLYFLVRNEDHFESLKQAMRQEFEWERPTGCPAGLPLYRLAKGDCQELAKQFSCHQEIASDGCFSLGMVARFESVLHEKGAWMYPRLFWESGVLGQVLYLEAHAVGISATGIGCYFDDAVHQILGLDGLEFQSLYHFTIGSPVLDKRIMSLPAYPGPDIDA</sequence>
<accession>A0ACB7UVQ4</accession>
<comment type="caution">
    <text evidence="1">The sequence shown here is derived from an EMBL/GenBank/DDBJ whole genome shotgun (WGS) entry which is preliminary data.</text>
</comment>
<evidence type="ECO:0000313" key="1">
    <source>
        <dbReference type="EMBL" id="KAH7664780.1"/>
    </source>
</evidence>
<protein>
    <submittedName>
        <fullName evidence="1">FMN-dependent nitroreductase-like protein</fullName>
    </submittedName>
</protein>
<organism evidence="1 2">
    <name type="scientific">Dioscorea alata</name>
    <name type="common">Purple yam</name>
    <dbReference type="NCBI Taxonomy" id="55571"/>
    <lineage>
        <taxon>Eukaryota</taxon>
        <taxon>Viridiplantae</taxon>
        <taxon>Streptophyta</taxon>
        <taxon>Embryophyta</taxon>
        <taxon>Tracheophyta</taxon>
        <taxon>Spermatophyta</taxon>
        <taxon>Magnoliopsida</taxon>
        <taxon>Liliopsida</taxon>
        <taxon>Dioscoreales</taxon>
        <taxon>Dioscoreaceae</taxon>
        <taxon>Dioscorea</taxon>
    </lineage>
</organism>
<keyword evidence="2" id="KW-1185">Reference proteome</keyword>
<evidence type="ECO:0000313" key="2">
    <source>
        <dbReference type="Proteomes" id="UP000827976"/>
    </source>
</evidence>